<evidence type="ECO:0000256" key="1">
    <source>
        <dbReference type="SAM" id="MobiDB-lite"/>
    </source>
</evidence>
<evidence type="ECO:0000313" key="3">
    <source>
        <dbReference type="Proteomes" id="UP001154061"/>
    </source>
</evidence>
<dbReference type="Proteomes" id="UP001154061">
    <property type="component" value="Unassembled WGS sequence"/>
</dbReference>
<dbReference type="AlphaFoldDB" id="A0A9Q4Q2P5"/>
<sequence>MKRRAFLTTATATTSLPAIAGCSSDEDETRGDTYTLTFSDGRDEPVADRLDFDRLGLAPTQEDIVAEAARTGSYSEENVTWDSLPGQQGITMAFRMVIQLIARHVDRDPQVDSETSFETPSRYDGRRYRAVVDVA</sequence>
<dbReference type="RefSeq" id="WP_277520631.1">
    <property type="nucleotide sequence ID" value="NZ_JAMQOT010000002.1"/>
</dbReference>
<comment type="caution">
    <text evidence="2">The sequence shown here is derived from an EMBL/GenBank/DDBJ whole genome shotgun (WGS) entry which is preliminary data.</text>
</comment>
<protein>
    <submittedName>
        <fullName evidence="2">Uncharacterized protein</fullName>
    </submittedName>
</protein>
<accession>A0A9Q4Q2P5</accession>
<feature type="region of interest" description="Disordered" evidence="1">
    <location>
        <begin position="21"/>
        <end position="40"/>
    </location>
</feature>
<reference evidence="2" key="1">
    <citation type="submission" date="2022-06" db="EMBL/GenBank/DDBJ databases">
        <title>Natrinema sp. a new haloarchaeum isolate from saline soil.</title>
        <authorList>
            <person name="Strakova D."/>
            <person name="Galisteo C."/>
            <person name="Sanchez-Porro C."/>
            <person name="Ventosa A."/>
        </authorList>
    </citation>
    <scope>NUCLEOTIDE SEQUENCE</scope>
    <source>
        <strain evidence="2">S1CR25-10</strain>
    </source>
</reference>
<proteinExistence type="predicted"/>
<organism evidence="2 3">
    <name type="scientific">Natrinema salsiterrestre</name>
    <dbReference type="NCBI Taxonomy" id="2950540"/>
    <lineage>
        <taxon>Archaea</taxon>
        <taxon>Methanobacteriati</taxon>
        <taxon>Methanobacteriota</taxon>
        <taxon>Stenosarchaea group</taxon>
        <taxon>Halobacteria</taxon>
        <taxon>Halobacteriales</taxon>
        <taxon>Natrialbaceae</taxon>
        <taxon>Natrinema</taxon>
    </lineage>
</organism>
<name>A0A9Q4Q2P5_9EURY</name>
<dbReference type="EMBL" id="JAMQOT010000002">
    <property type="protein sequence ID" value="MDF9745157.1"/>
    <property type="molecule type" value="Genomic_DNA"/>
</dbReference>
<dbReference type="PROSITE" id="PS51257">
    <property type="entry name" value="PROKAR_LIPOPROTEIN"/>
    <property type="match status" value="1"/>
</dbReference>
<gene>
    <name evidence="2" type="ORF">NDI89_06110</name>
</gene>
<evidence type="ECO:0000313" key="2">
    <source>
        <dbReference type="EMBL" id="MDF9745157.1"/>
    </source>
</evidence>
<keyword evidence="3" id="KW-1185">Reference proteome</keyword>